<dbReference type="EMBL" id="JAANIU010016824">
    <property type="protein sequence ID" value="KAG1527919.1"/>
    <property type="molecule type" value="Genomic_DNA"/>
</dbReference>
<keyword evidence="3" id="KW-1185">Reference proteome</keyword>
<dbReference type="AlphaFoldDB" id="A0A9P6XNQ5"/>
<feature type="region of interest" description="Disordered" evidence="1">
    <location>
        <begin position="1"/>
        <end position="43"/>
    </location>
</feature>
<evidence type="ECO:0000313" key="2">
    <source>
        <dbReference type="EMBL" id="KAG1527919.1"/>
    </source>
</evidence>
<organism evidence="2 3">
    <name type="scientific">Rhizopus delemar</name>
    <dbReference type="NCBI Taxonomy" id="936053"/>
    <lineage>
        <taxon>Eukaryota</taxon>
        <taxon>Fungi</taxon>
        <taxon>Fungi incertae sedis</taxon>
        <taxon>Mucoromycota</taxon>
        <taxon>Mucoromycotina</taxon>
        <taxon>Mucoromycetes</taxon>
        <taxon>Mucorales</taxon>
        <taxon>Mucorineae</taxon>
        <taxon>Rhizopodaceae</taxon>
        <taxon>Rhizopus</taxon>
    </lineage>
</organism>
<accession>A0A9P6XNQ5</accession>
<evidence type="ECO:0000313" key="3">
    <source>
        <dbReference type="Proteomes" id="UP000740926"/>
    </source>
</evidence>
<proteinExistence type="predicted"/>
<reference evidence="2 3" key="1">
    <citation type="journal article" date="2020" name="Microb. Genom.">
        <title>Genetic diversity of clinical and environmental Mucorales isolates obtained from an investigation of mucormycosis cases among solid organ transplant recipients.</title>
        <authorList>
            <person name="Nguyen M.H."/>
            <person name="Kaul D."/>
            <person name="Muto C."/>
            <person name="Cheng S.J."/>
            <person name="Richter R.A."/>
            <person name="Bruno V.M."/>
            <person name="Liu G."/>
            <person name="Beyhan S."/>
            <person name="Sundermann A.J."/>
            <person name="Mounaud S."/>
            <person name="Pasculle A.W."/>
            <person name="Nierman W.C."/>
            <person name="Driscoll E."/>
            <person name="Cumbie R."/>
            <person name="Clancy C.J."/>
            <person name="Dupont C.L."/>
        </authorList>
    </citation>
    <scope>NUCLEOTIDE SEQUENCE [LARGE SCALE GENOMIC DNA]</scope>
    <source>
        <strain evidence="2 3">GL24</strain>
    </source>
</reference>
<comment type="caution">
    <text evidence="2">The sequence shown here is derived from an EMBL/GenBank/DDBJ whole genome shotgun (WGS) entry which is preliminary data.</text>
</comment>
<feature type="compositionally biased region" description="Polar residues" evidence="1">
    <location>
        <begin position="1"/>
        <end position="12"/>
    </location>
</feature>
<evidence type="ECO:0000256" key="1">
    <source>
        <dbReference type="SAM" id="MobiDB-lite"/>
    </source>
</evidence>
<gene>
    <name evidence="2" type="ORF">G6F50_018276</name>
</gene>
<name>A0A9P6XNQ5_9FUNG</name>
<sequence length="104" mass="10739">MAESAPNPQASPTRAKALAPGTRPSTPPAAGSTSSMNWTTRWPPTRWPLARCSRSRCCPRGPTPIPATAAPPASLWMRTAATCTCRTGATTASPCSASTRSTAV</sequence>
<protein>
    <submittedName>
        <fullName evidence="2">Uncharacterized protein</fullName>
    </submittedName>
</protein>
<dbReference type="Proteomes" id="UP000740926">
    <property type="component" value="Unassembled WGS sequence"/>
</dbReference>